<accession>B6RT40</accession>
<protein>
    <submittedName>
        <fullName evidence="1">Uncharacterized protein</fullName>
    </submittedName>
</protein>
<organism evidence="1 2">
    <name type="scientific">Bacillus phage AP50</name>
    <dbReference type="NCBI Taxonomy" id="2880538"/>
    <lineage>
        <taxon>Viruses</taxon>
        <taxon>Varidnaviria</taxon>
        <taxon>Bamfordvirae</taxon>
        <taxon>Preplasmiviricota</taxon>
        <taxon>Prepoliviricotina</taxon>
        <taxon>Tectiliviricetes</taxon>
        <taxon>Kalamavirales</taxon>
        <taxon>Tectiviridae</taxon>
        <taxon>Betatectivirus</taxon>
        <taxon>Betatectivirus AP50</taxon>
    </lineage>
</organism>
<keyword evidence="2" id="KW-1185">Reference proteome</keyword>
<dbReference type="Proteomes" id="UP000002379">
    <property type="component" value="Segment"/>
</dbReference>
<evidence type="ECO:0000313" key="1">
    <source>
        <dbReference type="EMBL" id="ACB54907.1"/>
    </source>
</evidence>
<proteinExistence type="predicted"/>
<evidence type="ECO:0000313" key="2">
    <source>
        <dbReference type="Proteomes" id="UP000002379"/>
    </source>
</evidence>
<sequence length="29" mass="3361">MLVFLFVQNDTFVTLQANICLGYTCHIKQ</sequence>
<dbReference type="RefSeq" id="YP_002302520.1">
    <property type="nucleotide sequence ID" value="NC_011523.1"/>
</dbReference>
<reference evidence="1 2" key="1">
    <citation type="journal article" date="2008" name="Appl. Environ. Microbiol.">
        <title>Molecular characterization of a variant of Bacillus anthracis-specific phage AP50 with improved bacteriolytic activity.</title>
        <authorList>
            <person name="Sozhamannan S."/>
            <person name="McKinstry M."/>
            <person name="Lentz S.M."/>
            <person name="Jalasvuori M."/>
            <person name="McAfee F."/>
            <person name="Smith A."/>
            <person name="Dabbs J."/>
            <person name="Ackermann H.W."/>
            <person name="Bamford J.K."/>
            <person name="Mateczun A."/>
            <person name="Read T.D."/>
        </authorList>
    </citation>
    <scope>NUCLEOTIDE SEQUENCE</scope>
</reference>
<dbReference type="KEGG" id="vg:7018697"/>
<dbReference type="EMBL" id="EU408779">
    <property type="protein sequence ID" value="ACB54907.1"/>
    <property type="molecule type" value="Genomic_DNA"/>
</dbReference>
<name>B6RT40_9VIRU</name>
<dbReference type="GeneID" id="7018697"/>